<feature type="transmembrane region" description="Helical" evidence="6">
    <location>
        <begin position="245"/>
        <end position="263"/>
    </location>
</feature>
<dbReference type="PANTHER" id="PTHR21716">
    <property type="entry name" value="TRANSMEMBRANE PROTEIN"/>
    <property type="match status" value="1"/>
</dbReference>
<dbReference type="Pfam" id="PF01594">
    <property type="entry name" value="AI-2E_transport"/>
    <property type="match status" value="1"/>
</dbReference>
<evidence type="ECO:0000256" key="1">
    <source>
        <dbReference type="ARBA" id="ARBA00004141"/>
    </source>
</evidence>
<keyword evidence="8" id="KW-1185">Reference proteome</keyword>
<feature type="transmembrane region" description="Helical" evidence="6">
    <location>
        <begin position="148"/>
        <end position="169"/>
    </location>
</feature>
<evidence type="ECO:0000313" key="7">
    <source>
        <dbReference type="EMBL" id="MBK0377853.1"/>
    </source>
</evidence>
<organism evidence="7 8">
    <name type="scientific">Mucilaginibacter segetis</name>
    <dbReference type="NCBI Taxonomy" id="2793071"/>
    <lineage>
        <taxon>Bacteria</taxon>
        <taxon>Pseudomonadati</taxon>
        <taxon>Bacteroidota</taxon>
        <taxon>Sphingobacteriia</taxon>
        <taxon>Sphingobacteriales</taxon>
        <taxon>Sphingobacteriaceae</taxon>
        <taxon>Mucilaginibacter</taxon>
    </lineage>
</organism>
<dbReference type="PANTHER" id="PTHR21716:SF62">
    <property type="entry name" value="TRANSPORT PROTEIN YDBI-RELATED"/>
    <property type="match status" value="1"/>
</dbReference>
<feature type="transmembrane region" description="Helical" evidence="6">
    <location>
        <begin position="42"/>
        <end position="63"/>
    </location>
</feature>
<feature type="transmembrane region" description="Helical" evidence="6">
    <location>
        <begin position="19"/>
        <end position="36"/>
    </location>
</feature>
<accession>A0A934PNK5</accession>
<gene>
    <name evidence="7" type="ORF">I5M19_00930</name>
</gene>
<dbReference type="AlphaFoldDB" id="A0A934PNK5"/>
<keyword evidence="3 6" id="KW-0812">Transmembrane</keyword>
<keyword evidence="4 6" id="KW-1133">Transmembrane helix</keyword>
<feature type="transmembrane region" description="Helical" evidence="6">
    <location>
        <begin position="304"/>
        <end position="334"/>
    </location>
</feature>
<evidence type="ECO:0000256" key="3">
    <source>
        <dbReference type="ARBA" id="ARBA00022692"/>
    </source>
</evidence>
<name>A0A934PNK5_9SPHI</name>
<feature type="transmembrane region" description="Helical" evidence="6">
    <location>
        <begin position="75"/>
        <end position="94"/>
    </location>
</feature>
<evidence type="ECO:0000256" key="4">
    <source>
        <dbReference type="ARBA" id="ARBA00022989"/>
    </source>
</evidence>
<keyword evidence="5 6" id="KW-0472">Membrane</keyword>
<proteinExistence type="inferred from homology"/>
<comment type="similarity">
    <text evidence="2">Belongs to the autoinducer-2 exporter (AI-2E) (TC 2.A.86) family.</text>
</comment>
<evidence type="ECO:0000256" key="5">
    <source>
        <dbReference type="ARBA" id="ARBA00023136"/>
    </source>
</evidence>
<dbReference type="EMBL" id="JAEHFW010000001">
    <property type="protein sequence ID" value="MBK0377853.1"/>
    <property type="molecule type" value="Genomic_DNA"/>
</dbReference>
<evidence type="ECO:0000313" key="8">
    <source>
        <dbReference type="Proteomes" id="UP000613193"/>
    </source>
</evidence>
<dbReference type="GO" id="GO:0016020">
    <property type="term" value="C:membrane"/>
    <property type="evidence" value="ECO:0007669"/>
    <property type="project" value="UniProtKB-SubCell"/>
</dbReference>
<dbReference type="GO" id="GO:0055085">
    <property type="term" value="P:transmembrane transport"/>
    <property type="evidence" value="ECO:0007669"/>
    <property type="project" value="TreeGrafter"/>
</dbReference>
<evidence type="ECO:0000256" key="6">
    <source>
        <dbReference type="SAM" id="Phobius"/>
    </source>
</evidence>
<dbReference type="InterPro" id="IPR002549">
    <property type="entry name" value="AI-2E-like"/>
</dbReference>
<sequence length="346" mass="38187">MAEPNDDNKDNKSAFTSKVWMVGGILSLIIIILLLFKTLFSVVLLTLAGILMAIYFHGLAGLLHRWLHLPYKVSVLLSVLLNFILLAGFFWFVGARLQDQVTQLSETLPRTISHAKDWLKQYPAGDKVAEYLNSSGDTGKSVSILKKFFSSSFGILSDVYIILLLGLFFTASPKVYKKGVIRLLPPQAKEKGDQIMDKMHRVLKDWIKGQLFGFMFIAVLTAIGLWIMGMPLILTLALIAGLMNFIPNFGPIIALVPALLLALMQGTDTALLVFGLYTGIQVVQSAVTQPLIQKKMVSMPPALVIFGQVAMGLLSGFWGVLLATPVIAVLMTLVDQLYIKQQHDDH</sequence>
<dbReference type="RefSeq" id="WP_200063111.1">
    <property type="nucleotide sequence ID" value="NZ_JAEHFW010000001.1"/>
</dbReference>
<reference evidence="7" key="1">
    <citation type="submission" date="2020-12" db="EMBL/GenBank/DDBJ databases">
        <title>Bacterial novel species Mucilaginibacter sp. SD-g isolated from soil.</title>
        <authorList>
            <person name="Jung H.-Y."/>
        </authorList>
    </citation>
    <scope>NUCLEOTIDE SEQUENCE</scope>
    <source>
        <strain evidence="7">SD-g</strain>
    </source>
</reference>
<feature type="transmembrane region" description="Helical" evidence="6">
    <location>
        <begin position="270"/>
        <end position="292"/>
    </location>
</feature>
<evidence type="ECO:0000256" key="2">
    <source>
        <dbReference type="ARBA" id="ARBA00009773"/>
    </source>
</evidence>
<dbReference type="Proteomes" id="UP000613193">
    <property type="component" value="Unassembled WGS sequence"/>
</dbReference>
<comment type="caution">
    <text evidence="7">The sequence shown here is derived from an EMBL/GenBank/DDBJ whole genome shotgun (WGS) entry which is preliminary data.</text>
</comment>
<protein>
    <submittedName>
        <fullName evidence="7">AI-2E family transporter</fullName>
    </submittedName>
</protein>
<comment type="subcellular location">
    <subcellularLocation>
        <location evidence="1">Membrane</location>
        <topology evidence="1">Multi-pass membrane protein</topology>
    </subcellularLocation>
</comment>
<feature type="transmembrane region" description="Helical" evidence="6">
    <location>
        <begin position="211"/>
        <end position="239"/>
    </location>
</feature>